<evidence type="ECO:0000256" key="22">
    <source>
        <dbReference type="SAM" id="MobiDB-lite"/>
    </source>
</evidence>
<evidence type="ECO:0000256" key="5">
    <source>
        <dbReference type="ARBA" id="ARBA00022475"/>
    </source>
</evidence>
<comment type="similarity">
    <text evidence="4">Belongs to the polysaccharide deacetylase family.</text>
</comment>
<evidence type="ECO:0000256" key="16">
    <source>
        <dbReference type="ARBA" id="ARBA00023285"/>
    </source>
</evidence>
<evidence type="ECO:0000256" key="2">
    <source>
        <dbReference type="ARBA" id="ARBA00004191"/>
    </source>
</evidence>
<evidence type="ECO:0000313" key="26">
    <source>
        <dbReference type="Proteomes" id="UP000054217"/>
    </source>
</evidence>
<evidence type="ECO:0000256" key="8">
    <source>
        <dbReference type="ARBA" id="ARBA00022622"/>
    </source>
</evidence>
<dbReference type="GO" id="GO:0006032">
    <property type="term" value="P:chitin catabolic process"/>
    <property type="evidence" value="ECO:0007669"/>
    <property type="project" value="UniProtKB-KW"/>
</dbReference>
<feature type="domain" description="NodB homology" evidence="24">
    <location>
        <begin position="143"/>
        <end position="336"/>
    </location>
</feature>
<keyword evidence="7" id="KW-0964">Secreted</keyword>
<evidence type="ECO:0000313" key="25">
    <source>
        <dbReference type="EMBL" id="KIO08489.1"/>
    </source>
</evidence>
<dbReference type="GO" id="GO:0004099">
    <property type="term" value="F:chitin deacetylase activity"/>
    <property type="evidence" value="ECO:0007669"/>
    <property type="project" value="UniProtKB-EC"/>
</dbReference>
<comment type="catalytic activity">
    <reaction evidence="21">
        <text>[(1-&gt;4)-N-acetyl-beta-D-glucosaminyl](n) + n H2O = chitosan + n acetate</text>
        <dbReference type="Rhea" id="RHEA:10464"/>
        <dbReference type="Rhea" id="RHEA-COMP:9593"/>
        <dbReference type="Rhea" id="RHEA-COMP:9597"/>
        <dbReference type="ChEBI" id="CHEBI:15377"/>
        <dbReference type="ChEBI" id="CHEBI:17029"/>
        <dbReference type="ChEBI" id="CHEBI:30089"/>
        <dbReference type="ChEBI" id="CHEBI:57704"/>
        <dbReference type="EC" id="3.5.1.41"/>
    </reaction>
    <physiologicalReaction direction="left-to-right" evidence="21">
        <dbReference type="Rhea" id="RHEA:10465"/>
    </physiologicalReaction>
</comment>
<evidence type="ECO:0000259" key="24">
    <source>
        <dbReference type="PROSITE" id="PS51677"/>
    </source>
</evidence>
<evidence type="ECO:0000256" key="4">
    <source>
        <dbReference type="ARBA" id="ARBA00010973"/>
    </source>
</evidence>
<keyword evidence="8" id="KW-0336">GPI-anchor</keyword>
<dbReference type="GO" id="GO:0009272">
    <property type="term" value="P:fungal-type cell wall biogenesis"/>
    <property type="evidence" value="ECO:0007669"/>
    <property type="project" value="UniProtKB-ARBA"/>
</dbReference>
<accession>A0A0C3PJX1</accession>
<keyword evidence="14" id="KW-0325">Glycoprotein</keyword>
<evidence type="ECO:0000256" key="6">
    <source>
        <dbReference type="ARBA" id="ARBA00022512"/>
    </source>
</evidence>
<proteinExistence type="inferred from homology"/>
<evidence type="ECO:0000256" key="1">
    <source>
        <dbReference type="ARBA" id="ARBA00001941"/>
    </source>
</evidence>
<dbReference type="GO" id="GO:0005886">
    <property type="term" value="C:plasma membrane"/>
    <property type="evidence" value="ECO:0007669"/>
    <property type="project" value="UniProtKB-SubCell"/>
</dbReference>
<protein>
    <recommendedName>
        <fullName evidence="20">chitin deacetylase</fullName>
        <ecNumber evidence="20">3.5.1.41</ecNumber>
    </recommendedName>
</protein>
<feature type="compositionally biased region" description="Low complexity" evidence="22">
    <location>
        <begin position="360"/>
        <end position="391"/>
    </location>
</feature>
<dbReference type="GO" id="GO:0071555">
    <property type="term" value="P:cell wall organization"/>
    <property type="evidence" value="ECO:0007669"/>
    <property type="project" value="UniProtKB-KW"/>
</dbReference>
<evidence type="ECO:0000256" key="10">
    <source>
        <dbReference type="ARBA" id="ARBA00022729"/>
    </source>
</evidence>
<keyword evidence="15" id="KW-0119">Carbohydrate metabolism</keyword>
<dbReference type="InterPro" id="IPR011330">
    <property type="entry name" value="Glyco_hydro/deAcase_b/a-brl"/>
</dbReference>
<keyword evidence="19" id="KW-0624">Polysaccharide degradation</keyword>
<feature type="chain" id="PRO_5002180478" description="chitin deacetylase" evidence="23">
    <location>
        <begin position="28"/>
        <end position="423"/>
    </location>
</feature>
<dbReference type="GO" id="GO:0046872">
    <property type="term" value="F:metal ion binding"/>
    <property type="evidence" value="ECO:0007669"/>
    <property type="project" value="UniProtKB-KW"/>
</dbReference>
<keyword evidence="11" id="KW-0378">Hydrolase</keyword>
<dbReference type="InterPro" id="IPR050248">
    <property type="entry name" value="Polysacc_deacetylase_ArnD"/>
</dbReference>
<dbReference type="SUPFAM" id="SSF88713">
    <property type="entry name" value="Glycoside hydrolase/deacetylase"/>
    <property type="match status" value="1"/>
</dbReference>
<keyword evidence="13" id="KW-0472">Membrane</keyword>
<evidence type="ECO:0000256" key="20">
    <source>
        <dbReference type="ARBA" id="ARBA00024056"/>
    </source>
</evidence>
<comment type="subcellular location">
    <subcellularLocation>
        <location evidence="3">Cell membrane</location>
        <topology evidence="3">Lipid-anchor</topology>
        <topology evidence="3">GPI-anchor</topology>
    </subcellularLocation>
    <subcellularLocation>
        <location evidence="2">Secreted</location>
        <location evidence="2">Cell wall</location>
    </subcellularLocation>
</comment>
<sequence length="423" mass="45492">MRLSSFFALRLTSLVISALSLPPSASAQDRTTEQGEAQILDPTVECSPYQYPPVDNAQSNFPSSWTVATILPGDSAAQAKYQSIESLILDIPPKGKQPGALTGNFAGVTYDSNDPDCWWTYSMCTSPNVSGIPNDIAELPEPNILGYGFDDGPNCSHNAFYDYLLSKDQKATVFYIGSNVQQFPLEAQRALTDGHEICVHTWSHHYMTSLTNEQAFAELWYTMQMIKLVVGVTPTCWRPPYGDIDDRIRTIADALDLTTIMWQYDSDDWRGIGSETEVDNNYMNLITAAQNGTFSTSGTIMLTHELTNFTMSEAVKFYDQLASAFSYLVPVGVALNVTAPYVEDGYTLPTFAEFSGSGSGDTSDPSASGSSDGSVTNGTSGSTSATSGNSTNASNSGAAKVSFGHVGSFASAVVLIAGVQFML</sequence>
<dbReference type="Pfam" id="PF01522">
    <property type="entry name" value="Polysacc_deac_1"/>
    <property type="match status" value="1"/>
</dbReference>
<keyword evidence="12" id="KW-0146">Chitin degradation</keyword>
<evidence type="ECO:0000256" key="13">
    <source>
        <dbReference type="ARBA" id="ARBA00023136"/>
    </source>
</evidence>
<dbReference type="OrthoDB" id="407355at2759"/>
<keyword evidence="10 23" id="KW-0732">Signal</keyword>
<evidence type="ECO:0000256" key="15">
    <source>
        <dbReference type="ARBA" id="ARBA00023277"/>
    </source>
</evidence>
<keyword evidence="6" id="KW-0134">Cell wall</keyword>
<keyword evidence="17" id="KW-0449">Lipoprotein</keyword>
<evidence type="ECO:0000256" key="18">
    <source>
        <dbReference type="ARBA" id="ARBA00023316"/>
    </source>
</evidence>
<dbReference type="PANTHER" id="PTHR10587">
    <property type="entry name" value="GLYCOSYL TRANSFERASE-RELATED"/>
    <property type="match status" value="1"/>
</dbReference>
<keyword evidence="16" id="KW-0170">Cobalt</keyword>
<gene>
    <name evidence="25" type="ORF">M404DRAFT_134189</name>
</gene>
<feature type="region of interest" description="Disordered" evidence="22">
    <location>
        <begin position="357"/>
        <end position="391"/>
    </location>
</feature>
<comment type="cofactor">
    <cofactor evidence="1">
        <name>Co(2+)</name>
        <dbReference type="ChEBI" id="CHEBI:48828"/>
    </cofactor>
</comment>
<feature type="signal peptide" evidence="23">
    <location>
        <begin position="1"/>
        <end position="27"/>
    </location>
</feature>
<dbReference type="PANTHER" id="PTHR10587:SF98">
    <property type="entry name" value="CHITIN DEACETYLASE"/>
    <property type="match status" value="1"/>
</dbReference>
<evidence type="ECO:0000256" key="19">
    <source>
        <dbReference type="ARBA" id="ARBA00023326"/>
    </source>
</evidence>
<dbReference type="FunFam" id="3.20.20.370:FF:000004">
    <property type="entry name" value="Related to Chitin deacetylase"/>
    <property type="match status" value="1"/>
</dbReference>
<keyword evidence="26" id="KW-1185">Reference proteome</keyword>
<reference evidence="25 26" key="1">
    <citation type="submission" date="2014-04" db="EMBL/GenBank/DDBJ databases">
        <authorList>
            <consortium name="DOE Joint Genome Institute"/>
            <person name="Kuo A."/>
            <person name="Kohler A."/>
            <person name="Costa M.D."/>
            <person name="Nagy L.G."/>
            <person name="Floudas D."/>
            <person name="Copeland A."/>
            <person name="Barry K.W."/>
            <person name="Cichocki N."/>
            <person name="Veneault-Fourrey C."/>
            <person name="LaButti K."/>
            <person name="Lindquist E.A."/>
            <person name="Lipzen A."/>
            <person name="Lundell T."/>
            <person name="Morin E."/>
            <person name="Murat C."/>
            <person name="Sun H."/>
            <person name="Tunlid A."/>
            <person name="Henrissat B."/>
            <person name="Grigoriev I.V."/>
            <person name="Hibbett D.S."/>
            <person name="Martin F."/>
            <person name="Nordberg H.P."/>
            <person name="Cantor M.N."/>
            <person name="Hua S.X."/>
        </authorList>
    </citation>
    <scope>NUCLEOTIDE SEQUENCE [LARGE SCALE GENOMIC DNA]</scope>
    <source>
        <strain evidence="25 26">Marx 270</strain>
    </source>
</reference>
<evidence type="ECO:0000256" key="21">
    <source>
        <dbReference type="ARBA" id="ARBA00048494"/>
    </source>
</evidence>
<name>A0A0C3PJX1_PISTI</name>
<evidence type="ECO:0000256" key="9">
    <source>
        <dbReference type="ARBA" id="ARBA00022723"/>
    </source>
</evidence>
<dbReference type="HOGENOM" id="CLU_035539_0_0_1"/>
<dbReference type="PROSITE" id="PS51677">
    <property type="entry name" value="NODB"/>
    <property type="match status" value="1"/>
</dbReference>
<dbReference type="EMBL" id="KN831957">
    <property type="protein sequence ID" value="KIO08489.1"/>
    <property type="molecule type" value="Genomic_DNA"/>
</dbReference>
<evidence type="ECO:0000256" key="12">
    <source>
        <dbReference type="ARBA" id="ARBA00023024"/>
    </source>
</evidence>
<dbReference type="STRING" id="870435.A0A0C3PJX1"/>
<keyword evidence="5" id="KW-1003">Cell membrane</keyword>
<keyword evidence="18" id="KW-0961">Cell wall biogenesis/degradation</keyword>
<evidence type="ECO:0000256" key="7">
    <source>
        <dbReference type="ARBA" id="ARBA00022525"/>
    </source>
</evidence>
<dbReference type="Gene3D" id="3.20.20.370">
    <property type="entry name" value="Glycoside hydrolase/deacetylase"/>
    <property type="match status" value="1"/>
</dbReference>
<dbReference type="GO" id="GO:0000272">
    <property type="term" value="P:polysaccharide catabolic process"/>
    <property type="evidence" value="ECO:0007669"/>
    <property type="project" value="UniProtKB-KW"/>
</dbReference>
<evidence type="ECO:0000256" key="3">
    <source>
        <dbReference type="ARBA" id="ARBA00004609"/>
    </source>
</evidence>
<dbReference type="EC" id="3.5.1.41" evidence="20"/>
<reference evidence="26" key="2">
    <citation type="submission" date="2015-01" db="EMBL/GenBank/DDBJ databases">
        <title>Evolutionary Origins and Diversification of the Mycorrhizal Mutualists.</title>
        <authorList>
            <consortium name="DOE Joint Genome Institute"/>
            <consortium name="Mycorrhizal Genomics Consortium"/>
            <person name="Kohler A."/>
            <person name="Kuo A."/>
            <person name="Nagy L.G."/>
            <person name="Floudas D."/>
            <person name="Copeland A."/>
            <person name="Barry K.W."/>
            <person name="Cichocki N."/>
            <person name="Veneault-Fourrey C."/>
            <person name="LaButti K."/>
            <person name="Lindquist E.A."/>
            <person name="Lipzen A."/>
            <person name="Lundell T."/>
            <person name="Morin E."/>
            <person name="Murat C."/>
            <person name="Riley R."/>
            <person name="Ohm R."/>
            <person name="Sun H."/>
            <person name="Tunlid A."/>
            <person name="Henrissat B."/>
            <person name="Grigoriev I.V."/>
            <person name="Hibbett D.S."/>
            <person name="Martin F."/>
        </authorList>
    </citation>
    <scope>NUCLEOTIDE SEQUENCE [LARGE SCALE GENOMIC DNA]</scope>
    <source>
        <strain evidence="26">Marx 270</strain>
    </source>
</reference>
<dbReference type="InterPro" id="IPR002509">
    <property type="entry name" value="NODB_dom"/>
</dbReference>
<evidence type="ECO:0000256" key="14">
    <source>
        <dbReference type="ARBA" id="ARBA00023180"/>
    </source>
</evidence>
<dbReference type="GO" id="GO:0098552">
    <property type="term" value="C:side of membrane"/>
    <property type="evidence" value="ECO:0007669"/>
    <property type="project" value="UniProtKB-KW"/>
</dbReference>
<evidence type="ECO:0000256" key="17">
    <source>
        <dbReference type="ARBA" id="ARBA00023288"/>
    </source>
</evidence>
<evidence type="ECO:0000256" key="11">
    <source>
        <dbReference type="ARBA" id="ARBA00022801"/>
    </source>
</evidence>
<dbReference type="CDD" id="cd10952">
    <property type="entry name" value="CE4_MrCDA_like"/>
    <property type="match status" value="1"/>
</dbReference>
<dbReference type="AlphaFoldDB" id="A0A0C3PJX1"/>
<evidence type="ECO:0000256" key="23">
    <source>
        <dbReference type="SAM" id="SignalP"/>
    </source>
</evidence>
<organism evidence="25 26">
    <name type="scientific">Pisolithus tinctorius Marx 270</name>
    <dbReference type="NCBI Taxonomy" id="870435"/>
    <lineage>
        <taxon>Eukaryota</taxon>
        <taxon>Fungi</taxon>
        <taxon>Dikarya</taxon>
        <taxon>Basidiomycota</taxon>
        <taxon>Agaricomycotina</taxon>
        <taxon>Agaricomycetes</taxon>
        <taxon>Agaricomycetidae</taxon>
        <taxon>Boletales</taxon>
        <taxon>Sclerodermatineae</taxon>
        <taxon>Pisolithaceae</taxon>
        <taxon>Pisolithus</taxon>
    </lineage>
</organism>
<dbReference type="InParanoid" id="A0A0C3PJX1"/>
<dbReference type="Proteomes" id="UP000054217">
    <property type="component" value="Unassembled WGS sequence"/>
</dbReference>
<keyword evidence="9" id="KW-0479">Metal-binding</keyword>